<dbReference type="EMBL" id="OU900096">
    <property type="protein sequence ID" value="CAG9860655.1"/>
    <property type="molecule type" value="Genomic_DNA"/>
</dbReference>
<dbReference type="AlphaFoldDB" id="A0A9N9TSY1"/>
<keyword evidence="1" id="KW-0732">Signal</keyword>
<name>A0A9N9TSY1_PHYSR</name>
<dbReference type="OrthoDB" id="6731531at2759"/>
<organism evidence="2 3">
    <name type="scientific">Phyllotreta striolata</name>
    <name type="common">Striped flea beetle</name>
    <name type="synonym">Crioceris striolata</name>
    <dbReference type="NCBI Taxonomy" id="444603"/>
    <lineage>
        <taxon>Eukaryota</taxon>
        <taxon>Metazoa</taxon>
        <taxon>Ecdysozoa</taxon>
        <taxon>Arthropoda</taxon>
        <taxon>Hexapoda</taxon>
        <taxon>Insecta</taxon>
        <taxon>Pterygota</taxon>
        <taxon>Neoptera</taxon>
        <taxon>Endopterygota</taxon>
        <taxon>Coleoptera</taxon>
        <taxon>Polyphaga</taxon>
        <taxon>Cucujiformia</taxon>
        <taxon>Chrysomeloidea</taxon>
        <taxon>Chrysomelidae</taxon>
        <taxon>Galerucinae</taxon>
        <taxon>Alticini</taxon>
        <taxon>Phyllotreta</taxon>
    </lineage>
</organism>
<reference evidence="2" key="1">
    <citation type="submission" date="2022-01" db="EMBL/GenBank/DDBJ databases">
        <authorList>
            <person name="King R."/>
        </authorList>
    </citation>
    <scope>NUCLEOTIDE SEQUENCE</scope>
</reference>
<feature type="chain" id="PRO_5040167163" evidence="1">
    <location>
        <begin position="19"/>
        <end position="256"/>
    </location>
</feature>
<dbReference type="Pfam" id="PF07898">
    <property type="entry name" value="DUF1676"/>
    <property type="match status" value="1"/>
</dbReference>
<sequence length="256" mass="27888">MLLNGLLLPIVFASYANAVWYKDIISPKGWEFGDGMIFHVEDTKNSNSSFFDRIALRVDYGNVAVSAVPKPEKEAVQLDFFVKDQQEGRSKKTMGNMLIPFWLGAAKGTAVTTLLAGMKLMALKSLLIAKIAVIISAVIIASKFLKKSEPYYVEVEQSAGSHPVPVYEFPGENHVVDQQVYAYSPYHAYAPSASDAAGNYATVVEVAGGENETAAGKQYALPVPAAAKRKDPAKRKFIPASTVLTIKHYNKPNSLL</sequence>
<dbReference type="Proteomes" id="UP001153712">
    <property type="component" value="Chromosome 3"/>
</dbReference>
<feature type="signal peptide" evidence="1">
    <location>
        <begin position="1"/>
        <end position="18"/>
    </location>
</feature>
<evidence type="ECO:0000313" key="3">
    <source>
        <dbReference type="Proteomes" id="UP001153712"/>
    </source>
</evidence>
<dbReference type="PANTHER" id="PTHR21879">
    <property type="entry name" value="FI03362P-RELATED-RELATED"/>
    <property type="match status" value="1"/>
</dbReference>
<dbReference type="InterPro" id="IPR012464">
    <property type="entry name" value="DUF1676"/>
</dbReference>
<keyword evidence="3" id="KW-1185">Reference proteome</keyword>
<proteinExistence type="predicted"/>
<evidence type="ECO:0000256" key="1">
    <source>
        <dbReference type="SAM" id="SignalP"/>
    </source>
</evidence>
<gene>
    <name evidence="2" type="ORF">PHYEVI_LOCUS7004</name>
</gene>
<protein>
    <submittedName>
        <fullName evidence="2">Uncharacterized protein</fullName>
    </submittedName>
</protein>
<evidence type="ECO:0000313" key="2">
    <source>
        <dbReference type="EMBL" id="CAG9860655.1"/>
    </source>
</evidence>
<accession>A0A9N9TSY1</accession>
<dbReference type="GO" id="GO:0016020">
    <property type="term" value="C:membrane"/>
    <property type="evidence" value="ECO:0007669"/>
    <property type="project" value="TreeGrafter"/>
</dbReference>